<feature type="transmembrane region" description="Helical" evidence="5">
    <location>
        <begin position="83"/>
        <end position="104"/>
    </location>
</feature>
<feature type="transmembrane region" description="Helical" evidence="5">
    <location>
        <begin position="168"/>
        <end position="185"/>
    </location>
</feature>
<dbReference type="Gene3D" id="3.30.565.10">
    <property type="entry name" value="Histidine kinase-like ATPase, C-terminal domain"/>
    <property type="match status" value="1"/>
</dbReference>
<evidence type="ECO:0000256" key="5">
    <source>
        <dbReference type="SAM" id="Phobius"/>
    </source>
</evidence>
<dbReference type="InterPro" id="IPR050482">
    <property type="entry name" value="Sensor_HK_TwoCompSys"/>
</dbReference>
<dbReference type="InterPro" id="IPR011712">
    <property type="entry name" value="Sig_transdc_His_kin_sub3_dim/P"/>
</dbReference>
<evidence type="ECO:0000256" key="2">
    <source>
        <dbReference type="ARBA" id="ARBA00022777"/>
    </source>
</evidence>
<dbReference type="PANTHER" id="PTHR24421:SF63">
    <property type="entry name" value="SENSOR HISTIDINE KINASE DESK"/>
    <property type="match status" value="1"/>
</dbReference>
<dbReference type="Gene3D" id="1.20.5.1930">
    <property type="match status" value="1"/>
</dbReference>
<dbReference type="EMBL" id="CP159989">
    <property type="protein sequence ID" value="XCP83152.1"/>
    <property type="molecule type" value="Genomic_DNA"/>
</dbReference>
<feature type="region of interest" description="Disordered" evidence="4">
    <location>
        <begin position="395"/>
        <end position="422"/>
    </location>
</feature>
<feature type="transmembrane region" description="Helical" evidence="5">
    <location>
        <begin position="58"/>
        <end position="77"/>
    </location>
</feature>
<feature type="transmembrane region" description="Helical" evidence="5">
    <location>
        <begin position="192"/>
        <end position="212"/>
    </location>
</feature>
<dbReference type="GO" id="GO:0046983">
    <property type="term" value="F:protein dimerization activity"/>
    <property type="evidence" value="ECO:0007669"/>
    <property type="project" value="InterPro"/>
</dbReference>
<feature type="domain" description="Signal transduction histidine kinase subgroup 3 dimerisation and phosphoacceptor" evidence="6">
    <location>
        <begin position="231"/>
        <end position="297"/>
    </location>
</feature>
<dbReference type="SUPFAM" id="SSF55874">
    <property type="entry name" value="ATPase domain of HSP90 chaperone/DNA topoisomerase II/histidine kinase"/>
    <property type="match status" value="1"/>
</dbReference>
<proteinExistence type="predicted"/>
<evidence type="ECO:0000256" key="1">
    <source>
        <dbReference type="ARBA" id="ARBA00022679"/>
    </source>
</evidence>
<dbReference type="CDD" id="cd16917">
    <property type="entry name" value="HATPase_UhpB-NarQ-NarX-like"/>
    <property type="match status" value="1"/>
</dbReference>
<keyword evidence="5" id="KW-1133">Transmembrane helix</keyword>
<keyword evidence="2 7" id="KW-0418">Kinase</keyword>
<evidence type="ECO:0000259" key="6">
    <source>
        <dbReference type="Pfam" id="PF07730"/>
    </source>
</evidence>
<evidence type="ECO:0000313" key="7">
    <source>
        <dbReference type="EMBL" id="XCP83152.1"/>
    </source>
</evidence>
<dbReference type="GO" id="GO:0016020">
    <property type="term" value="C:membrane"/>
    <property type="evidence" value="ECO:0007669"/>
    <property type="project" value="InterPro"/>
</dbReference>
<dbReference type="RefSeq" id="WP_366181362.1">
    <property type="nucleotide sequence ID" value="NZ_CP159989.1"/>
</dbReference>
<organism evidence="7">
    <name type="scientific">Actinomyces timonensis</name>
    <dbReference type="NCBI Taxonomy" id="1288391"/>
    <lineage>
        <taxon>Bacteria</taxon>
        <taxon>Bacillati</taxon>
        <taxon>Actinomycetota</taxon>
        <taxon>Actinomycetes</taxon>
        <taxon>Actinomycetales</taxon>
        <taxon>Actinomycetaceae</taxon>
        <taxon>Actinomyces</taxon>
    </lineage>
</organism>
<gene>
    <name evidence="7" type="ORF">ABXS69_04570</name>
</gene>
<dbReference type="AlphaFoldDB" id="A0AAU8N531"/>
<sequence>MDAHPHRRLPALPPPGHGAAMSGRAAGPLAATPQAPNWRDWRWTWPGTPGWRGVDWKASIWIVFLLQVTASLLASRAPLWAKILGASGLAAFAVIYVIEVSIIARRADFARLAPGSTLREELAPAIRPLVLLGVCAVLSTTAITWYYAVFLPYFSAIVLFTTRLRTGLMASAGMCLAVLAVILVADPGEPGLVYMTIGCITSSGFVVLSRSFSEQETQRARLDRAEAAAAEREEIGRDVHDILGHSLTVLTLKAEVAQRLLRRDPEAAERELAEVIELSRAALADVRSTVTRLRTPDLASQIESSRTAFTAAGIDAGITGGPEDIALGQRELASWALREATTNILRHAAATRVRIALAPGRVVVTDNGRGLEGAPPGNGLRGLRRRLEAAGGELRLASPAPSLPGHEPEGTGGPGTEMEVLL</sequence>
<dbReference type="GO" id="GO:0000155">
    <property type="term" value="F:phosphorelay sensor kinase activity"/>
    <property type="evidence" value="ECO:0007669"/>
    <property type="project" value="InterPro"/>
</dbReference>
<protein>
    <submittedName>
        <fullName evidence="7">Histidine kinase</fullName>
    </submittedName>
</protein>
<accession>A0AAU8N531</accession>
<keyword evidence="5" id="KW-0472">Membrane</keyword>
<keyword evidence="5" id="KW-0812">Transmembrane</keyword>
<dbReference type="InterPro" id="IPR036890">
    <property type="entry name" value="HATPase_C_sf"/>
</dbReference>
<keyword evidence="1" id="KW-0808">Transferase</keyword>
<feature type="region of interest" description="Disordered" evidence="4">
    <location>
        <begin position="1"/>
        <end position="34"/>
    </location>
</feature>
<keyword evidence="3" id="KW-0902">Two-component regulatory system</keyword>
<dbReference type="PANTHER" id="PTHR24421">
    <property type="entry name" value="NITRATE/NITRITE SENSOR PROTEIN NARX-RELATED"/>
    <property type="match status" value="1"/>
</dbReference>
<evidence type="ECO:0000256" key="3">
    <source>
        <dbReference type="ARBA" id="ARBA00023012"/>
    </source>
</evidence>
<evidence type="ECO:0000256" key="4">
    <source>
        <dbReference type="SAM" id="MobiDB-lite"/>
    </source>
</evidence>
<reference evidence="7" key="1">
    <citation type="submission" date="2024-05" db="EMBL/GenBank/DDBJ databases">
        <title>Draft genome assemblies of 36 bacteria isolated from hibernating arctic ground squirrels.</title>
        <authorList>
            <person name="McKee H."/>
            <person name="Mullen L."/>
            <person name="Drown D.M."/>
            <person name="Duddleston K.N."/>
        </authorList>
    </citation>
    <scope>NUCLEOTIDE SEQUENCE</scope>
    <source>
        <strain evidence="7">AR004</strain>
    </source>
</reference>
<feature type="transmembrane region" description="Helical" evidence="5">
    <location>
        <begin position="125"/>
        <end position="148"/>
    </location>
</feature>
<dbReference type="Pfam" id="PF07730">
    <property type="entry name" value="HisKA_3"/>
    <property type="match status" value="1"/>
</dbReference>
<name>A0AAU8N531_9ACTO</name>